<feature type="domain" description="Major facilitator superfamily (MFS) profile" evidence="6">
    <location>
        <begin position="1"/>
        <end position="445"/>
    </location>
</feature>
<dbReference type="RefSeq" id="XP_024744447.1">
    <property type="nucleotide sequence ID" value="XM_024876526.1"/>
</dbReference>
<reference evidence="7 8" key="1">
    <citation type="submission" date="2016-04" db="EMBL/GenBank/DDBJ databases">
        <title>A degradative enzymes factory behind the ericoid mycorrhizal symbiosis.</title>
        <authorList>
            <consortium name="DOE Joint Genome Institute"/>
            <person name="Martino E."/>
            <person name="Morin E."/>
            <person name="Grelet G."/>
            <person name="Kuo A."/>
            <person name="Kohler A."/>
            <person name="Daghino S."/>
            <person name="Barry K."/>
            <person name="Choi C."/>
            <person name="Cichocki N."/>
            <person name="Clum A."/>
            <person name="Copeland A."/>
            <person name="Hainaut M."/>
            <person name="Haridas S."/>
            <person name="Labutti K."/>
            <person name="Lindquist E."/>
            <person name="Lipzen A."/>
            <person name="Khouja H.-R."/>
            <person name="Murat C."/>
            <person name="Ohm R."/>
            <person name="Olson A."/>
            <person name="Spatafora J."/>
            <person name="Veneault-Fourrey C."/>
            <person name="Henrissat B."/>
            <person name="Grigoriev I."/>
            <person name="Martin F."/>
            <person name="Perotto S."/>
        </authorList>
    </citation>
    <scope>NUCLEOTIDE SEQUENCE [LARGE SCALE GENOMIC DNA]</scope>
    <source>
        <strain evidence="7 8">E</strain>
    </source>
</reference>
<dbReference type="GO" id="GO:0022857">
    <property type="term" value="F:transmembrane transporter activity"/>
    <property type="evidence" value="ECO:0007669"/>
    <property type="project" value="InterPro"/>
</dbReference>
<dbReference type="PANTHER" id="PTHR23502:SF26">
    <property type="entry name" value="MAJOR FACILITATOR SUPERFAMILY (MFS) PROFILE DOMAIN-CONTAINING PROTEIN"/>
    <property type="match status" value="1"/>
</dbReference>
<dbReference type="Pfam" id="PF07690">
    <property type="entry name" value="MFS_1"/>
    <property type="match status" value="1"/>
</dbReference>
<feature type="transmembrane region" description="Helical" evidence="5">
    <location>
        <begin position="65"/>
        <end position="84"/>
    </location>
</feature>
<evidence type="ECO:0000256" key="2">
    <source>
        <dbReference type="ARBA" id="ARBA00022692"/>
    </source>
</evidence>
<evidence type="ECO:0000313" key="7">
    <source>
        <dbReference type="EMBL" id="PMD67543.1"/>
    </source>
</evidence>
<evidence type="ECO:0000256" key="1">
    <source>
        <dbReference type="ARBA" id="ARBA00004141"/>
    </source>
</evidence>
<keyword evidence="8" id="KW-1185">Reference proteome</keyword>
<evidence type="ECO:0000313" key="8">
    <source>
        <dbReference type="Proteomes" id="UP000235371"/>
    </source>
</evidence>
<feature type="transmembrane region" description="Helical" evidence="5">
    <location>
        <begin position="394"/>
        <end position="417"/>
    </location>
</feature>
<dbReference type="Proteomes" id="UP000235371">
    <property type="component" value="Unassembled WGS sequence"/>
</dbReference>
<proteinExistence type="predicted"/>
<keyword evidence="4 5" id="KW-0472">Membrane</keyword>
<evidence type="ECO:0000256" key="4">
    <source>
        <dbReference type="ARBA" id="ARBA00023136"/>
    </source>
</evidence>
<sequence>MYLMAIVGVLTPLSTFIYFPVLGDISRAFHLSSEFVVLTIAVHMVVQGIAPFVWMPLGDYFGRRFALITTLAIFVGANTGLLFSNSFLSLMLLRAAQAFGSADLPIIGAAVIGDISTGIERGALIRIYGSILMLGHLISPVLGGVLTQFFEFRSIFWFQLALGGLSLALVTLFLPETLRNIAGNGTIRLKTYQQPLLACVKSSPDARFNSNPETITLPPTFISFVEPLDLLSHMDILGSIIFGAIAFATAVVVIATTALCLETYYRLSTLLVGLAFLPSAAGTLLGFFFISYLLDRDYKFIETRYKTTHNIKEDTTLSLKHNSDFPIERARLRNIWWITFSFIGATIGYGFSLSTKHIAIPLIMQFLVAFGATAILLANGVLISDLCPENLASVTAVINLVRFCMGALAVGVVQLLFDRLDAGFVFLVFAMVTLAVTPILAMQWMFGVKWRMEERSSSEKRSLPDRLRILLVRPFDRLPSWSNIRGKLSIKRFSSKVRRPFRGLPPLRDLGGGTWRKNLLLRTQNLSSRVPSPREIWGKVRWTTT</sequence>
<feature type="transmembrane region" description="Helical" evidence="5">
    <location>
        <begin position="131"/>
        <end position="150"/>
    </location>
</feature>
<dbReference type="InterPro" id="IPR011701">
    <property type="entry name" value="MFS"/>
</dbReference>
<feature type="transmembrane region" description="Helical" evidence="5">
    <location>
        <begin position="6"/>
        <end position="23"/>
    </location>
</feature>
<dbReference type="PROSITE" id="PS50850">
    <property type="entry name" value="MFS"/>
    <property type="match status" value="1"/>
</dbReference>
<dbReference type="SUPFAM" id="SSF103473">
    <property type="entry name" value="MFS general substrate transporter"/>
    <property type="match status" value="1"/>
</dbReference>
<dbReference type="InterPro" id="IPR036259">
    <property type="entry name" value="MFS_trans_sf"/>
</dbReference>
<gene>
    <name evidence="7" type="ORF">K444DRAFT_551004</name>
</gene>
<keyword evidence="2 5" id="KW-0812">Transmembrane</keyword>
<dbReference type="STRING" id="1095630.A0A2J6TX00"/>
<dbReference type="GeneID" id="36584605"/>
<dbReference type="EMBL" id="KZ613740">
    <property type="protein sequence ID" value="PMD67543.1"/>
    <property type="molecule type" value="Genomic_DNA"/>
</dbReference>
<organism evidence="7 8">
    <name type="scientific">Hyaloscypha bicolor E</name>
    <dbReference type="NCBI Taxonomy" id="1095630"/>
    <lineage>
        <taxon>Eukaryota</taxon>
        <taxon>Fungi</taxon>
        <taxon>Dikarya</taxon>
        <taxon>Ascomycota</taxon>
        <taxon>Pezizomycotina</taxon>
        <taxon>Leotiomycetes</taxon>
        <taxon>Helotiales</taxon>
        <taxon>Hyaloscyphaceae</taxon>
        <taxon>Hyaloscypha</taxon>
        <taxon>Hyaloscypha bicolor</taxon>
    </lineage>
</organism>
<dbReference type="InterPro" id="IPR020846">
    <property type="entry name" value="MFS_dom"/>
</dbReference>
<feature type="transmembrane region" description="Helical" evidence="5">
    <location>
        <begin position="335"/>
        <end position="352"/>
    </location>
</feature>
<protein>
    <submittedName>
        <fullName evidence="7">MFS general substrate transporter</fullName>
    </submittedName>
</protein>
<evidence type="ECO:0000256" key="3">
    <source>
        <dbReference type="ARBA" id="ARBA00022989"/>
    </source>
</evidence>
<feature type="transmembrane region" description="Helical" evidence="5">
    <location>
        <begin position="35"/>
        <end position="53"/>
    </location>
</feature>
<evidence type="ECO:0000259" key="6">
    <source>
        <dbReference type="PROSITE" id="PS50850"/>
    </source>
</evidence>
<evidence type="ECO:0000256" key="5">
    <source>
        <dbReference type="SAM" id="Phobius"/>
    </source>
</evidence>
<feature type="transmembrane region" description="Helical" evidence="5">
    <location>
        <begin position="271"/>
        <end position="294"/>
    </location>
</feature>
<dbReference type="GO" id="GO:0005886">
    <property type="term" value="C:plasma membrane"/>
    <property type="evidence" value="ECO:0007669"/>
    <property type="project" value="TreeGrafter"/>
</dbReference>
<feature type="transmembrane region" description="Helical" evidence="5">
    <location>
        <begin position="156"/>
        <end position="174"/>
    </location>
</feature>
<name>A0A2J6TX00_9HELO</name>
<dbReference type="PANTHER" id="PTHR23502">
    <property type="entry name" value="MAJOR FACILITATOR SUPERFAMILY"/>
    <property type="match status" value="1"/>
</dbReference>
<comment type="subcellular location">
    <subcellularLocation>
        <location evidence="1">Membrane</location>
        <topology evidence="1">Multi-pass membrane protein</topology>
    </subcellularLocation>
</comment>
<accession>A0A2J6TX00</accession>
<dbReference type="OrthoDB" id="440553at2759"/>
<dbReference type="Gene3D" id="1.20.1250.20">
    <property type="entry name" value="MFS general substrate transporter like domains"/>
    <property type="match status" value="1"/>
</dbReference>
<dbReference type="InParanoid" id="A0A2J6TX00"/>
<feature type="transmembrane region" description="Helical" evidence="5">
    <location>
        <begin position="236"/>
        <end position="259"/>
    </location>
</feature>
<feature type="transmembrane region" description="Helical" evidence="5">
    <location>
        <begin position="423"/>
        <end position="446"/>
    </location>
</feature>
<dbReference type="AlphaFoldDB" id="A0A2J6TX00"/>
<keyword evidence="3 5" id="KW-1133">Transmembrane helix</keyword>
<feature type="transmembrane region" description="Helical" evidence="5">
    <location>
        <begin position="358"/>
        <end position="382"/>
    </location>
</feature>